<feature type="compositionally biased region" description="Basic and acidic residues" evidence="1">
    <location>
        <begin position="307"/>
        <end position="324"/>
    </location>
</feature>
<feature type="compositionally biased region" description="Basic and acidic residues" evidence="1">
    <location>
        <begin position="347"/>
        <end position="357"/>
    </location>
</feature>
<organism evidence="3 4">
    <name type="scientific">Novipirellula galeiformis</name>
    <dbReference type="NCBI Taxonomy" id="2528004"/>
    <lineage>
        <taxon>Bacteria</taxon>
        <taxon>Pseudomonadati</taxon>
        <taxon>Planctomycetota</taxon>
        <taxon>Planctomycetia</taxon>
        <taxon>Pirellulales</taxon>
        <taxon>Pirellulaceae</taxon>
        <taxon>Novipirellula</taxon>
    </lineage>
</organism>
<gene>
    <name evidence="3" type="ORF">Pla52o_07090</name>
</gene>
<accession>A0A5C6CTC4</accession>
<feature type="compositionally biased region" description="Acidic residues" evidence="1">
    <location>
        <begin position="562"/>
        <end position="579"/>
    </location>
</feature>
<feature type="compositionally biased region" description="Acidic residues" evidence="1">
    <location>
        <begin position="416"/>
        <end position="427"/>
    </location>
</feature>
<feature type="compositionally biased region" description="Acidic residues" evidence="1">
    <location>
        <begin position="373"/>
        <end position="388"/>
    </location>
</feature>
<protein>
    <submittedName>
        <fullName evidence="3">Uncharacterized protein</fullName>
    </submittedName>
</protein>
<feature type="transmembrane region" description="Helical" evidence="2">
    <location>
        <begin position="115"/>
        <end position="134"/>
    </location>
</feature>
<feature type="transmembrane region" description="Helical" evidence="2">
    <location>
        <begin position="246"/>
        <end position="271"/>
    </location>
</feature>
<feature type="transmembrane region" description="Helical" evidence="2">
    <location>
        <begin position="218"/>
        <end position="240"/>
    </location>
</feature>
<sequence>MSHARRTNDRRRRVLYSTQQADLTTSTAASRRAAEQLREARRPTAAYAARVHRRLRGRWFSLVPVKRRTLVCVAGMLWGIAILLCGAHYASVAWPAIVNQPEIARPLRLDRPDSFGRWVTCVMLAACAGASLLIYQVRRYRVDDYTGQYRLWRLVLIVMFVASINSLVSVVDWAGAMLDVAFGKRVALSGNDWLGIVISIGGAVLAIRLVAEVRRSRWALLTMIAAWLIMAIAPAAKWHFFAVESIGRWSIVTSAPLLACTTLFISLGGYLRMLFREVRNLDENDSLAERFEELKVRFYARRGEAEVTGSREKDAAPSEQEAPKRKPKPKPRREVASDQGDADDEAHEAAAEAETGKRRWWSLRRGKKASDSVAEDDDQADDGDDASQEESNSAESETGKRRWWSRRRTKTTLESAVEEDQRDDQDNDLSHESDGDDESQPRQKRRWFGLRAAKAELPESNDEGDAAEEDPDETQTPKKRGRFSMGFGRRAKADAGPEEPADGNRAEGDEDGEDVVAQNDPPAKKRGLGGWLSRGAKATSEADERCEDDADDRSVQAGGNQDDSDADSQEWVDPDDIDWDSLNKTERRKLRKQLKRQDRAA</sequence>
<name>A0A5C6CTC4_9BACT</name>
<dbReference type="Proteomes" id="UP000316304">
    <property type="component" value="Unassembled WGS sequence"/>
</dbReference>
<keyword evidence="4" id="KW-1185">Reference proteome</keyword>
<keyword evidence="2" id="KW-0472">Membrane</keyword>
<evidence type="ECO:0000256" key="1">
    <source>
        <dbReference type="SAM" id="MobiDB-lite"/>
    </source>
</evidence>
<dbReference type="OrthoDB" id="246483at2"/>
<evidence type="ECO:0000313" key="3">
    <source>
        <dbReference type="EMBL" id="TWU26854.1"/>
    </source>
</evidence>
<feature type="compositionally biased region" description="Basic residues" evidence="1">
    <location>
        <begin position="358"/>
        <end position="367"/>
    </location>
</feature>
<reference evidence="3 4" key="1">
    <citation type="submission" date="2019-02" db="EMBL/GenBank/DDBJ databases">
        <title>Deep-cultivation of Planctomycetes and their phenomic and genomic characterization uncovers novel biology.</title>
        <authorList>
            <person name="Wiegand S."/>
            <person name="Jogler M."/>
            <person name="Boedeker C."/>
            <person name="Pinto D."/>
            <person name="Vollmers J."/>
            <person name="Rivas-Marin E."/>
            <person name="Kohn T."/>
            <person name="Peeters S.H."/>
            <person name="Heuer A."/>
            <person name="Rast P."/>
            <person name="Oberbeckmann S."/>
            <person name="Bunk B."/>
            <person name="Jeske O."/>
            <person name="Meyerdierks A."/>
            <person name="Storesund J.E."/>
            <person name="Kallscheuer N."/>
            <person name="Luecker S."/>
            <person name="Lage O.M."/>
            <person name="Pohl T."/>
            <person name="Merkel B.J."/>
            <person name="Hornburger P."/>
            <person name="Mueller R.-W."/>
            <person name="Bruemmer F."/>
            <person name="Labrenz M."/>
            <person name="Spormann A.M."/>
            <person name="Op Den Camp H."/>
            <person name="Overmann J."/>
            <person name="Amann R."/>
            <person name="Jetten M.S.M."/>
            <person name="Mascher T."/>
            <person name="Medema M.H."/>
            <person name="Devos D.P."/>
            <person name="Kaster A.-K."/>
            <person name="Ovreas L."/>
            <person name="Rohde M."/>
            <person name="Galperin M.Y."/>
            <person name="Jogler C."/>
        </authorList>
    </citation>
    <scope>NUCLEOTIDE SEQUENCE [LARGE SCALE GENOMIC DNA]</scope>
    <source>
        <strain evidence="3 4">Pla52o</strain>
    </source>
</reference>
<feature type="transmembrane region" description="Helical" evidence="2">
    <location>
        <begin position="154"/>
        <end position="173"/>
    </location>
</feature>
<keyword evidence="2" id="KW-1133">Transmembrane helix</keyword>
<feature type="compositionally biased region" description="Acidic residues" evidence="1">
    <location>
        <begin position="459"/>
        <end position="473"/>
    </location>
</feature>
<dbReference type="RefSeq" id="WP_146593130.1">
    <property type="nucleotide sequence ID" value="NZ_SJPT01000001.1"/>
</dbReference>
<dbReference type="EMBL" id="SJPT01000001">
    <property type="protein sequence ID" value="TWU26854.1"/>
    <property type="molecule type" value="Genomic_DNA"/>
</dbReference>
<feature type="region of interest" description="Disordered" evidence="1">
    <location>
        <begin position="307"/>
        <end position="579"/>
    </location>
</feature>
<feature type="compositionally biased region" description="Basic residues" evidence="1">
    <location>
        <begin position="401"/>
        <end position="410"/>
    </location>
</feature>
<evidence type="ECO:0000256" key="2">
    <source>
        <dbReference type="SAM" id="Phobius"/>
    </source>
</evidence>
<feature type="transmembrane region" description="Helical" evidence="2">
    <location>
        <begin position="70"/>
        <end position="95"/>
    </location>
</feature>
<feature type="transmembrane region" description="Helical" evidence="2">
    <location>
        <begin position="193"/>
        <end position="211"/>
    </location>
</feature>
<comment type="caution">
    <text evidence="3">The sequence shown here is derived from an EMBL/GenBank/DDBJ whole genome shotgun (WGS) entry which is preliminary data.</text>
</comment>
<keyword evidence="2" id="KW-0812">Transmembrane</keyword>
<evidence type="ECO:0000313" key="4">
    <source>
        <dbReference type="Proteomes" id="UP000316304"/>
    </source>
</evidence>
<proteinExistence type="predicted"/>
<dbReference type="AlphaFoldDB" id="A0A5C6CTC4"/>